<dbReference type="Proteomes" id="UP000624041">
    <property type="component" value="Unassembled WGS sequence"/>
</dbReference>
<feature type="domain" description="Penicillin-binding protein transpeptidase" evidence="18">
    <location>
        <begin position="415"/>
        <end position="671"/>
    </location>
</feature>
<dbReference type="GO" id="GO:0006508">
    <property type="term" value="P:proteolysis"/>
    <property type="evidence" value="ECO:0007669"/>
    <property type="project" value="UniProtKB-KW"/>
</dbReference>
<dbReference type="GO" id="GO:0008360">
    <property type="term" value="P:regulation of cell shape"/>
    <property type="evidence" value="ECO:0007669"/>
    <property type="project" value="UniProtKB-KW"/>
</dbReference>
<dbReference type="InterPro" id="IPR050396">
    <property type="entry name" value="Glycosyltr_51/Transpeptidase"/>
</dbReference>
<keyword evidence="1" id="KW-1003">Cell membrane</keyword>
<dbReference type="InterPro" id="IPR013783">
    <property type="entry name" value="Ig-like_fold"/>
</dbReference>
<keyword evidence="3" id="KW-0645">Protease</keyword>
<dbReference type="SUPFAM" id="SSF56601">
    <property type="entry name" value="beta-lactamase/transpeptidase-like"/>
    <property type="match status" value="1"/>
</dbReference>
<dbReference type="InterPro" id="IPR023346">
    <property type="entry name" value="Lysozyme-like_dom_sf"/>
</dbReference>
<keyword evidence="10 17" id="KW-1133">Transmembrane helix</keyword>
<dbReference type="GO" id="GO:0009002">
    <property type="term" value="F:serine-type D-Ala-D-Ala carboxypeptidase activity"/>
    <property type="evidence" value="ECO:0007669"/>
    <property type="project" value="UniProtKB-EC"/>
</dbReference>
<evidence type="ECO:0000256" key="10">
    <source>
        <dbReference type="ARBA" id="ARBA00022989"/>
    </source>
</evidence>
<dbReference type="RefSeq" id="WP_188855550.1">
    <property type="nucleotide sequence ID" value="NZ_BMOS01000001.1"/>
</dbReference>
<organism evidence="20 21">
    <name type="scientific">Oceanobacillus indicireducens</name>
    <dbReference type="NCBI Taxonomy" id="1004261"/>
    <lineage>
        <taxon>Bacteria</taxon>
        <taxon>Bacillati</taxon>
        <taxon>Bacillota</taxon>
        <taxon>Bacilli</taxon>
        <taxon>Bacillales</taxon>
        <taxon>Bacillaceae</taxon>
        <taxon>Oceanobacillus</taxon>
    </lineage>
</organism>
<dbReference type="GO" id="GO:0071555">
    <property type="term" value="P:cell wall organization"/>
    <property type="evidence" value="ECO:0007669"/>
    <property type="project" value="UniProtKB-KW"/>
</dbReference>
<dbReference type="GO" id="GO:0009252">
    <property type="term" value="P:peptidoglycan biosynthetic process"/>
    <property type="evidence" value="ECO:0007669"/>
    <property type="project" value="UniProtKB-KW"/>
</dbReference>
<dbReference type="Pfam" id="PF00912">
    <property type="entry name" value="Transgly"/>
    <property type="match status" value="1"/>
</dbReference>
<keyword evidence="13" id="KW-0961">Cell wall biogenesis/degradation</keyword>
<feature type="region of interest" description="Disordered" evidence="16">
    <location>
        <begin position="918"/>
        <end position="995"/>
    </location>
</feature>
<evidence type="ECO:0000256" key="4">
    <source>
        <dbReference type="ARBA" id="ARBA00022676"/>
    </source>
</evidence>
<dbReference type="InterPro" id="IPR001460">
    <property type="entry name" value="PCN-bd_Tpept"/>
</dbReference>
<name>A0A917XQT9_9BACI</name>
<comment type="catalytic activity">
    <reaction evidence="15">
        <text>[GlcNAc-(1-&gt;4)-Mur2Ac(oyl-L-Ala-gamma-D-Glu-L-Lys-D-Ala-D-Ala)](n)-di-trans,octa-cis-undecaprenyl diphosphate + beta-D-GlcNAc-(1-&gt;4)-Mur2Ac(oyl-L-Ala-gamma-D-Glu-L-Lys-D-Ala-D-Ala)-di-trans,octa-cis-undecaprenyl diphosphate = [GlcNAc-(1-&gt;4)-Mur2Ac(oyl-L-Ala-gamma-D-Glu-L-Lys-D-Ala-D-Ala)](n+1)-di-trans,octa-cis-undecaprenyl diphosphate + di-trans,octa-cis-undecaprenyl diphosphate + H(+)</text>
        <dbReference type="Rhea" id="RHEA:23708"/>
        <dbReference type="Rhea" id="RHEA-COMP:9602"/>
        <dbReference type="Rhea" id="RHEA-COMP:9603"/>
        <dbReference type="ChEBI" id="CHEBI:15378"/>
        <dbReference type="ChEBI" id="CHEBI:58405"/>
        <dbReference type="ChEBI" id="CHEBI:60033"/>
        <dbReference type="ChEBI" id="CHEBI:78435"/>
        <dbReference type="EC" id="2.4.99.28"/>
    </reaction>
</comment>
<protein>
    <submittedName>
        <fullName evidence="20">Carboxypeptidase</fullName>
    </submittedName>
</protein>
<dbReference type="GO" id="GO:0030288">
    <property type="term" value="C:outer membrane-bounded periplasmic space"/>
    <property type="evidence" value="ECO:0007669"/>
    <property type="project" value="TreeGrafter"/>
</dbReference>
<keyword evidence="4" id="KW-0328">Glycosyltransferase</keyword>
<keyword evidence="5" id="KW-0808">Transferase</keyword>
<evidence type="ECO:0000256" key="5">
    <source>
        <dbReference type="ARBA" id="ARBA00022679"/>
    </source>
</evidence>
<dbReference type="PANTHER" id="PTHR32282:SF32">
    <property type="entry name" value="PENICILLIN-BINDING PROTEIN 2A"/>
    <property type="match status" value="1"/>
</dbReference>
<keyword evidence="12" id="KW-0511">Multifunctional enzyme</keyword>
<keyword evidence="7" id="KW-0378">Hydrolase</keyword>
<evidence type="ECO:0000256" key="16">
    <source>
        <dbReference type="SAM" id="MobiDB-lite"/>
    </source>
</evidence>
<dbReference type="InterPro" id="IPR001264">
    <property type="entry name" value="Glyco_trans_51"/>
</dbReference>
<dbReference type="InterPro" id="IPR012338">
    <property type="entry name" value="Beta-lactam/transpept-like"/>
</dbReference>
<dbReference type="SUPFAM" id="SSF53955">
    <property type="entry name" value="Lysozyme-like"/>
    <property type="match status" value="1"/>
</dbReference>
<proteinExistence type="predicted"/>
<feature type="compositionally biased region" description="Polar residues" evidence="16">
    <location>
        <begin position="846"/>
        <end position="858"/>
    </location>
</feature>
<accession>A0A917XQT9</accession>
<dbReference type="Gene3D" id="3.90.1310.40">
    <property type="match status" value="1"/>
</dbReference>
<dbReference type="Gene3D" id="1.10.3810.10">
    <property type="entry name" value="Biosynthetic peptidoglycan transglycosylase-like"/>
    <property type="match status" value="1"/>
</dbReference>
<evidence type="ECO:0000256" key="14">
    <source>
        <dbReference type="ARBA" id="ARBA00034000"/>
    </source>
</evidence>
<evidence type="ECO:0000256" key="6">
    <source>
        <dbReference type="ARBA" id="ARBA00022692"/>
    </source>
</evidence>
<keyword evidence="11 17" id="KW-0472">Membrane</keyword>
<comment type="caution">
    <text evidence="20">The sequence shown here is derived from an EMBL/GenBank/DDBJ whole genome shotgun (WGS) entry which is preliminary data.</text>
</comment>
<evidence type="ECO:0000256" key="7">
    <source>
        <dbReference type="ARBA" id="ARBA00022801"/>
    </source>
</evidence>
<evidence type="ECO:0000256" key="15">
    <source>
        <dbReference type="ARBA" id="ARBA00049902"/>
    </source>
</evidence>
<dbReference type="SUPFAM" id="SSF49265">
    <property type="entry name" value="Fibronectin type III"/>
    <property type="match status" value="1"/>
</dbReference>
<feature type="region of interest" description="Disordered" evidence="16">
    <location>
        <begin position="831"/>
        <end position="858"/>
    </location>
</feature>
<evidence type="ECO:0000256" key="9">
    <source>
        <dbReference type="ARBA" id="ARBA00022984"/>
    </source>
</evidence>
<keyword evidence="9" id="KW-0573">Peptidoglycan synthesis</keyword>
<evidence type="ECO:0000256" key="17">
    <source>
        <dbReference type="SAM" id="Phobius"/>
    </source>
</evidence>
<evidence type="ECO:0000256" key="3">
    <source>
        <dbReference type="ARBA" id="ARBA00022670"/>
    </source>
</evidence>
<sequence length="995" mass="110947">MDFKKSIQQFFNKIQESWKAGKIQKTSRITYGVMWNVILFFLIISFIGMFFIGGIGAGYFASLVKDEKILDYETMAQEIYDYAETSSMYFANNVYLGDINADLYRDETTLDNIAPELISAVIATEDEYFNEHQGVVPKAIVRAVLQELTNASTQTGGSTLTQQLIKNQILTNEVSFERKAKEILLALRLERFFEKDEILEAYLNIVPYGRDSSGRNIAGVQTAAQGIFGLDAKDVNLAQAAYLAGLPQSPSAYTPFVSGGGLKDEEDIQYGLNRMKTVLNRMLDMEYITQEEYDEAINYDLVADFKEDQKSPFEEYPVLAAQIQTDAKDILYNVFLEEDGITKEDLQENPKLKDEYKSRAARALQTNGYEIHSTIDKELYDVFQEIGKNFDQYGNNKFTEYPKGSGEMIEQAVQGAAIMIENSTGRIISLFGNRNPSIENHYNYATQAVRSNGSAMKPILVYGPAMEEGLIQPGTPIADAYLAVPDGGGTKEIKNIDLRHHGLLPARTNLAKSYNIPAVRTYLPMIDINPVDKYLRPMGISTIEDEEYANASLPLGGLEHGITIEENTNAFSTIANGGQFADAYMIEKITTKDGDTVYEHEVKTKEVFSPQTSYLLIDMMRDVISDGTAAGLRSMLKYSNVDWAGKTGTSQNTENVHFVASNPNITFATWMGYKIPDGLEHLNHSKRNLAFWTKFINAASDINPELVAPDRAFQQPDGIVQRSYCAISGKLPSELCEKAGLVKTDLFNAKFVPTEVDNSLITGDQIIVNGKAVSPGPDTPGEFTKGGGLMFNPEFLKEKGYDKLPDITQLIPLNEDRSKWEKIGFPNTNTTTYSISDDGKAPEPPTSVNASGNQITWNASSSNDIVGYRIYRATKGSDSFSRVGSTTSTSFKSGSGDGIYHIRAVDYFGLESKPSTAVTIGKAEKKKVKEKDQDKDNKKEDKGKEETSEKESKEADEKDDKKKDIDEDNEDKQQDDKEKEKEKEKKKDDKENKDE</sequence>
<evidence type="ECO:0000256" key="8">
    <source>
        <dbReference type="ARBA" id="ARBA00022960"/>
    </source>
</evidence>
<evidence type="ECO:0000256" key="1">
    <source>
        <dbReference type="ARBA" id="ARBA00022475"/>
    </source>
</evidence>
<evidence type="ECO:0000256" key="13">
    <source>
        <dbReference type="ARBA" id="ARBA00023316"/>
    </source>
</evidence>
<feature type="domain" description="Glycosyl transferase family 51" evidence="19">
    <location>
        <begin position="98"/>
        <end position="282"/>
    </location>
</feature>
<dbReference type="InterPro" id="IPR036950">
    <property type="entry name" value="PBP_transglycosylase"/>
</dbReference>
<dbReference type="Gene3D" id="3.40.710.10">
    <property type="entry name" value="DD-peptidase/beta-lactamase superfamily"/>
    <property type="match status" value="1"/>
</dbReference>
<reference evidence="20" key="1">
    <citation type="journal article" date="2014" name="Int. J. Syst. Evol. Microbiol.">
        <title>Complete genome sequence of Corynebacterium casei LMG S-19264T (=DSM 44701T), isolated from a smear-ripened cheese.</title>
        <authorList>
            <consortium name="US DOE Joint Genome Institute (JGI-PGF)"/>
            <person name="Walter F."/>
            <person name="Albersmeier A."/>
            <person name="Kalinowski J."/>
            <person name="Ruckert C."/>
        </authorList>
    </citation>
    <scope>NUCLEOTIDE SEQUENCE</scope>
    <source>
        <strain evidence="20">JCM 17251</strain>
    </source>
</reference>
<evidence type="ECO:0000256" key="11">
    <source>
        <dbReference type="ARBA" id="ARBA00023136"/>
    </source>
</evidence>
<evidence type="ECO:0000313" key="21">
    <source>
        <dbReference type="Proteomes" id="UP000624041"/>
    </source>
</evidence>
<evidence type="ECO:0000259" key="18">
    <source>
        <dbReference type="Pfam" id="PF00905"/>
    </source>
</evidence>
<dbReference type="Pfam" id="PF00905">
    <property type="entry name" value="Transpeptidase"/>
    <property type="match status" value="1"/>
</dbReference>
<evidence type="ECO:0000256" key="12">
    <source>
        <dbReference type="ARBA" id="ARBA00023268"/>
    </source>
</evidence>
<keyword evidence="8" id="KW-0133">Cell shape</keyword>
<dbReference type="AlphaFoldDB" id="A0A917XQT9"/>
<keyword evidence="2 20" id="KW-0121">Carboxypeptidase</keyword>
<evidence type="ECO:0000313" key="20">
    <source>
        <dbReference type="EMBL" id="GGN48675.1"/>
    </source>
</evidence>
<feature type="transmembrane region" description="Helical" evidence="17">
    <location>
        <begin position="33"/>
        <end position="60"/>
    </location>
</feature>
<dbReference type="InterPro" id="IPR036116">
    <property type="entry name" value="FN3_sf"/>
</dbReference>
<keyword evidence="6 17" id="KW-0812">Transmembrane</keyword>
<keyword evidence="21" id="KW-1185">Reference proteome</keyword>
<evidence type="ECO:0000256" key="2">
    <source>
        <dbReference type="ARBA" id="ARBA00022645"/>
    </source>
</evidence>
<dbReference type="Gene3D" id="2.60.40.10">
    <property type="entry name" value="Immunoglobulins"/>
    <property type="match status" value="1"/>
</dbReference>
<reference evidence="20" key="2">
    <citation type="submission" date="2020-09" db="EMBL/GenBank/DDBJ databases">
        <authorList>
            <person name="Sun Q."/>
            <person name="Ohkuma M."/>
        </authorList>
    </citation>
    <scope>NUCLEOTIDE SEQUENCE</scope>
    <source>
        <strain evidence="20">JCM 17251</strain>
    </source>
</reference>
<dbReference type="GO" id="GO:0008955">
    <property type="term" value="F:peptidoglycan glycosyltransferase activity"/>
    <property type="evidence" value="ECO:0007669"/>
    <property type="project" value="UniProtKB-EC"/>
</dbReference>
<feature type="compositionally biased region" description="Basic and acidic residues" evidence="16">
    <location>
        <begin position="927"/>
        <end position="995"/>
    </location>
</feature>
<dbReference type="EMBL" id="BMOS01000001">
    <property type="protein sequence ID" value="GGN48675.1"/>
    <property type="molecule type" value="Genomic_DNA"/>
</dbReference>
<comment type="catalytic activity">
    <reaction evidence="14">
        <text>Preferential cleavage: (Ac)2-L-Lys-D-Ala-|-D-Ala. Also transpeptidation of peptidyl-alanyl moieties that are N-acyl substituents of D-alanine.</text>
        <dbReference type="EC" id="3.4.16.4"/>
    </reaction>
</comment>
<gene>
    <name evidence="20" type="ORF">GCM10007971_00540</name>
</gene>
<dbReference type="GO" id="GO:0008658">
    <property type="term" value="F:penicillin binding"/>
    <property type="evidence" value="ECO:0007669"/>
    <property type="project" value="InterPro"/>
</dbReference>
<evidence type="ECO:0000259" key="19">
    <source>
        <dbReference type="Pfam" id="PF00912"/>
    </source>
</evidence>
<dbReference type="PANTHER" id="PTHR32282">
    <property type="entry name" value="BINDING PROTEIN TRANSPEPTIDASE, PUTATIVE-RELATED"/>
    <property type="match status" value="1"/>
</dbReference>